<proteinExistence type="predicted"/>
<dbReference type="EMBL" id="LCWV01000001">
    <property type="protein sequence ID" value="PWI76622.1"/>
    <property type="molecule type" value="Genomic_DNA"/>
</dbReference>
<evidence type="ECO:0000313" key="1">
    <source>
        <dbReference type="EMBL" id="PWI76622.1"/>
    </source>
</evidence>
<reference evidence="1 2" key="1">
    <citation type="journal article" date="2016" name="Front. Microbiol.">
        <title>Genome and transcriptome sequences reveal the specific parasitism of the nematophagous Purpureocillium lilacinum 36-1.</title>
        <authorList>
            <person name="Xie J."/>
            <person name="Li S."/>
            <person name="Mo C."/>
            <person name="Xiao X."/>
            <person name="Peng D."/>
            <person name="Wang G."/>
            <person name="Xiao Y."/>
        </authorList>
    </citation>
    <scope>NUCLEOTIDE SEQUENCE [LARGE SCALE GENOMIC DNA]</scope>
    <source>
        <strain evidence="1 2">36-1</strain>
    </source>
</reference>
<protein>
    <submittedName>
        <fullName evidence="1">Uncharacterized protein</fullName>
    </submittedName>
</protein>
<accession>A0A2U3EQ43</accession>
<dbReference type="Proteomes" id="UP000245956">
    <property type="component" value="Unassembled WGS sequence"/>
</dbReference>
<comment type="caution">
    <text evidence="1">The sequence shown here is derived from an EMBL/GenBank/DDBJ whole genome shotgun (WGS) entry which is preliminary data.</text>
</comment>
<evidence type="ECO:0000313" key="2">
    <source>
        <dbReference type="Proteomes" id="UP000245956"/>
    </source>
</evidence>
<name>A0A2U3EQ43_PURLI</name>
<dbReference type="AlphaFoldDB" id="A0A2U3EQ43"/>
<gene>
    <name evidence="1" type="ORF">PCL_03816</name>
</gene>
<sequence length="215" mass="23344">MDPSWYICRHIFLSTKQNAREAVAEGRNCSFLGEPCRVDLIKSLTQDWGRADNSTMCSSLAFDPIPASCWDSFGYTRQDVIGFNSEDITDTFIGPLLASEMMWPGTWRMGTGYYGLHDPTAYEIASNRTYLIASVWGYNRNIDPKNIRMPEVSLACLSSWAPRSPALPDPPINATTSGSSSIYSTTTSSAGSTSTQKLVAAAFAATAIPLLGSGV</sequence>
<organism evidence="1 2">
    <name type="scientific">Purpureocillium lilacinum</name>
    <name type="common">Paecilomyces lilacinus</name>
    <dbReference type="NCBI Taxonomy" id="33203"/>
    <lineage>
        <taxon>Eukaryota</taxon>
        <taxon>Fungi</taxon>
        <taxon>Dikarya</taxon>
        <taxon>Ascomycota</taxon>
        <taxon>Pezizomycotina</taxon>
        <taxon>Sordariomycetes</taxon>
        <taxon>Hypocreomycetidae</taxon>
        <taxon>Hypocreales</taxon>
        <taxon>Ophiocordycipitaceae</taxon>
        <taxon>Purpureocillium</taxon>
    </lineage>
</organism>